<proteinExistence type="predicted"/>
<dbReference type="EMBL" id="MZMZ02004041">
    <property type="protein sequence ID" value="RQM20106.1"/>
    <property type="molecule type" value="Genomic_DNA"/>
</dbReference>
<evidence type="ECO:0000259" key="1">
    <source>
        <dbReference type="Pfam" id="PF09423"/>
    </source>
</evidence>
<keyword evidence="3" id="KW-1185">Reference proteome</keyword>
<dbReference type="PANTHER" id="PTHR33987">
    <property type="entry name" value="CALCINEURIN-LIKE METALLO-PHOSPHOESTERASE SUPERFAMILY PROTEIN"/>
    <property type="match status" value="1"/>
</dbReference>
<feature type="domain" description="PhoD-like phosphatase metallophosphatase" evidence="1">
    <location>
        <begin position="152"/>
        <end position="385"/>
    </location>
</feature>
<accession>A0A3R7Y3B0</accession>
<dbReference type="Pfam" id="PF09423">
    <property type="entry name" value="PhoD"/>
    <property type="match status" value="1"/>
</dbReference>
<protein>
    <recommendedName>
        <fullName evidence="1">PhoD-like phosphatase metallophosphatase domain-containing protein</fullName>
    </recommendedName>
</protein>
<dbReference type="Gene3D" id="3.60.21.70">
    <property type="entry name" value="PhoD-like phosphatase"/>
    <property type="match status" value="1"/>
</dbReference>
<dbReference type="InterPro" id="IPR038607">
    <property type="entry name" value="PhoD-like_sf"/>
</dbReference>
<evidence type="ECO:0000313" key="3">
    <source>
        <dbReference type="Proteomes" id="UP000284702"/>
    </source>
</evidence>
<reference evidence="2" key="1">
    <citation type="submission" date="2018-07" db="EMBL/GenBank/DDBJ databases">
        <title>Annotation of Aphanomyces astaci genome assembly.</title>
        <authorList>
            <person name="Studholme D.J."/>
        </authorList>
    </citation>
    <scope>NUCLEOTIDE SEQUENCE [LARGE SCALE GENOMIC DNA]</scope>
    <source>
        <strain evidence="2">Pc</strain>
    </source>
</reference>
<dbReference type="SUPFAM" id="SSF56300">
    <property type="entry name" value="Metallo-dependent phosphatases"/>
    <property type="match status" value="1"/>
</dbReference>
<name>A0A3R7Y3B0_APHAT</name>
<gene>
    <name evidence="2" type="ORF">B5M09_004934</name>
</gene>
<comment type="caution">
    <text evidence="2">The sequence shown here is derived from an EMBL/GenBank/DDBJ whole genome shotgun (WGS) entry which is preliminary data.</text>
</comment>
<dbReference type="Proteomes" id="UP000284702">
    <property type="component" value="Unassembled WGS sequence"/>
</dbReference>
<evidence type="ECO:0000313" key="2">
    <source>
        <dbReference type="EMBL" id="RQM20106.1"/>
    </source>
</evidence>
<organism evidence="2 3">
    <name type="scientific">Aphanomyces astaci</name>
    <name type="common">Crayfish plague agent</name>
    <dbReference type="NCBI Taxonomy" id="112090"/>
    <lineage>
        <taxon>Eukaryota</taxon>
        <taxon>Sar</taxon>
        <taxon>Stramenopiles</taxon>
        <taxon>Oomycota</taxon>
        <taxon>Saprolegniomycetes</taxon>
        <taxon>Saprolegniales</taxon>
        <taxon>Verrucalvaceae</taxon>
        <taxon>Aphanomyces</taxon>
    </lineage>
</organism>
<dbReference type="InterPro" id="IPR029052">
    <property type="entry name" value="Metallo-depent_PP-like"/>
</dbReference>
<dbReference type="InterPro" id="IPR018946">
    <property type="entry name" value="PhoD-like_MPP"/>
</dbReference>
<sequence length="454" mass="50945">MNVIVACAAVAWAMVVYYQTSTSAKVWLFSTSATEARVSYTSELNVTSEVVADFRKDDATLTIALRDLSPGTRYVVAIVLVDNATNHTIPAKTLSLKTLAATMSTVRFAFGSCTMAVPLLYPFTGLSVVYTCNRVLENRAAFLGFSGNLDYIATSLQPDFMLLLGDQVYADIDFLAQDDTEHLYRATVHDHAYDTMGRTTPIFSIYDDHEIRNNWNEGQYDDRLYLDRIRYYDRFFGDRNPDPIVPGEHYYTWTTGVATFFMLDVVRKHASPKDWPDGPHKTKLGPTQKQHLLQWLVTSTEPFKVVVSSMVVTDMGMQATDEGWALYGTEYRQVFDFVNEHNVSGVVLLSGDLHFAGVWQHSPYDFLFEVGASPISAFPVIPSKAAEASTHKTLFQSWTGLHFGHITIVDNAGDAGLYPAMDIAVYRSRLGQPVPAFSMRLNWEDTIPIKHNRT</sequence>
<dbReference type="AlphaFoldDB" id="A0A3R7Y3B0"/>
<dbReference type="PANTHER" id="PTHR33987:SF1">
    <property type="entry name" value="CALCINEURIN-LIKE METALLO-PHOSPHOESTERASE SUPERFAMILY PROTEIN"/>
    <property type="match status" value="1"/>
</dbReference>
<dbReference type="VEuPathDB" id="FungiDB:H257_04575"/>